<feature type="transmembrane region" description="Helical" evidence="5">
    <location>
        <begin position="156"/>
        <end position="173"/>
    </location>
</feature>
<comment type="function">
    <text evidence="5">Plays a role in cell envelope biogenesis, maintenance of cell envelope integrity and membrane homeostasis.</text>
</comment>
<dbReference type="Pfam" id="PF04279">
    <property type="entry name" value="IspA"/>
    <property type="match status" value="1"/>
</dbReference>
<evidence type="ECO:0000256" key="2">
    <source>
        <dbReference type="ARBA" id="ARBA00022692"/>
    </source>
</evidence>
<feature type="transmembrane region" description="Helical" evidence="5">
    <location>
        <begin position="20"/>
        <end position="38"/>
    </location>
</feature>
<proteinExistence type="inferred from homology"/>
<keyword evidence="2 5" id="KW-0812">Transmembrane</keyword>
<feature type="transmembrane region" description="Helical" evidence="5">
    <location>
        <begin position="180"/>
        <end position="199"/>
    </location>
</feature>
<dbReference type="InterPro" id="IPR006008">
    <property type="entry name" value="YciB"/>
</dbReference>
<dbReference type="NCBIfam" id="NF001323">
    <property type="entry name" value="PRK00259.1-1"/>
    <property type="match status" value="1"/>
</dbReference>
<dbReference type="PANTHER" id="PTHR36917">
    <property type="entry name" value="INTRACELLULAR SEPTATION PROTEIN A-RELATED"/>
    <property type="match status" value="1"/>
</dbReference>
<dbReference type="NCBIfam" id="TIGR00997">
    <property type="entry name" value="ispZ"/>
    <property type="match status" value="1"/>
</dbReference>
<dbReference type="GO" id="GO:0005886">
    <property type="term" value="C:plasma membrane"/>
    <property type="evidence" value="ECO:0007669"/>
    <property type="project" value="UniProtKB-SubCell"/>
</dbReference>
<dbReference type="Proteomes" id="UP000550508">
    <property type="component" value="Unassembled WGS sequence"/>
</dbReference>
<evidence type="ECO:0000256" key="5">
    <source>
        <dbReference type="HAMAP-Rule" id="MF_00189"/>
    </source>
</evidence>
<reference evidence="6 7" key="1">
    <citation type="submission" date="2020-05" db="EMBL/GenBank/DDBJ databases">
        <authorList>
            <person name="Kim M.K."/>
        </authorList>
    </citation>
    <scope>NUCLEOTIDE SEQUENCE [LARGE SCALE GENOMIC DNA]</scope>
    <source>
        <strain evidence="6 7">BT25</strain>
    </source>
</reference>
<comment type="caution">
    <text evidence="6">The sequence shown here is derived from an EMBL/GenBank/DDBJ whole genome shotgun (WGS) entry which is preliminary data.</text>
</comment>
<dbReference type="RefSeq" id="WP_174208250.1">
    <property type="nucleotide sequence ID" value="NZ_JABUMX010000003.1"/>
</dbReference>
<name>A0A849VXK7_9HYPH</name>
<keyword evidence="7" id="KW-1185">Reference proteome</keyword>
<dbReference type="AlphaFoldDB" id="A0A849VXK7"/>
<evidence type="ECO:0000313" key="7">
    <source>
        <dbReference type="Proteomes" id="UP000550508"/>
    </source>
</evidence>
<organism evidence="6 7">
    <name type="scientific">Phyllobacterium pellucidum</name>
    <dbReference type="NCBI Taxonomy" id="2740464"/>
    <lineage>
        <taxon>Bacteria</taxon>
        <taxon>Pseudomonadati</taxon>
        <taxon>Pseudomonadota</taxon>
        <taxon>Alphaproteobacteria</taxon>
        <taxon>Hyphomicrobiales</taxon>
        <taxon>Phyllobacteriaceae</taxon>
        <taxon>Phyllobacterium</taxon>
    </lineage>
</organism>
<gene>
    <name evidence="5" type="primary">yciB</name>
    <name evidence="6" type="ORF">HQ945_15485</name>
</gene>
<keyword evidence="4 5" id="KW-0472">Membrane</keyword>
<evidence type="ECO:0000256" key="1">
    <source>
        <dbReference type="ARBA" id="ARBA00022475"/>
    </source>
</evidence>
<sequence>MDQSVFERDPSDPAHKDVNPFLKLALELGPLMVFFFANSRGEWLVEHLPFLANIGGPIFIATALFMVATAVALGASWLLLRTLPIMPLVSGIVVFVFGALTLWLHNETFIKIKPTIINTLFGLILLGGLFFGKSLLGYVFDSAFRLNAEGWRKLTLRWGIFFLFLAVLNEVIWRSFSTDFWVAFKVWGTMPLTLIFTFAQMPLVMKYSLDQPAAEKAGNKGK</sequence>
<comment type="similarity">
    <text evidence="5">Belongs to the YciB family.</text>
</comment>
<protein>
    <recommendedName>
        <fullName evidence="5">Inner membrane-spanning protein YciB</fullName>
    </recommendedName>
</protein>
<evidence type="ECO:0000256" key="4">
    <source>
        <dbReference type="ARBA" id="ARBA00023136"/>
    </source>
</evidence>
<feature type="transmembrane region" description="Helical" evidence="5">
    <location>
        <begin position="50"/>
        <end position="79"/>
    </location>
</feature>
<evidence type="ECO:0000313" key="6">
    <source>
        <dbReference type="EMBL" id="NTS32660.1"/>
    </source>
</evidence>
<dbReference type="EMBL" id="JABUMX010000003">
    <property type="protein sequence ID" value="NTS32660.1"/>
    <property type="molecule type" value="Genomic_DNA"/>
</dbReference>
<keyword evidence="5" id="KW-0997">Cell inner membrane</keyword>
<keyword evidence="1 5" id="KW-1003">Cell membrane</keyword>
<dbReference type="PANTHER" id="PTHR36917:SF1">
    <property type="entry name" value="INNER MEMBRANE-SPANNING PROTEIN YCIB"/>
    <property type="match status" value="1"/>
</dbReference>
<feature type="transmembrane region" description="Helical" evidence="5">
    <location>
        <begin position="116"/>
        <end position="136"/>
    </location>
</feature>
<dbReference type="HAMAP" id="MF_00189">
    <property type="entry name" value="YciB"/>
    <property type="match status" value="1"/>
</dbReference>
<keyword evidence="3 5" id="KW-1133">Transmembrane helix</keyword>
<evidence type="ECO:0000256" key="3">
    <source>
        <dbReference type="ARBA" id="ARBA00022989"/>
    </source>
</evidence>
<feature type="transmembrane region" description="Helical" evidence="5">
    <location>
        <begin position="85"/>
        <end position="104"/>
    </location>
</feature>
<comment type="subcellular location">
    <subcellularLocation>
        <location evidence="5">Cell inner membrane</location>
        <topology evidence="5">Multi-pass membrane protein</topology>
    </subcellularLocation>
</comment>
<accession>A0A849VXK7</accession>